<dbReference type="OrthoDB" id="8065060at2759"/>
<proteinExistence type="inferred from homology"/>
<dbReference type="AlphaFoldDB" id="A0A368F331"/>
<evidence type="ECO:0000256" key="7">
    <source>
        <dbReference type="ARBA" id="ARBA00023053"/>
    </source>
</evidence>
<evidence type="ECO:0000256" key="9">
    <source>
        <dbReference type="ARBA" id="ARBA00023136"/>
    </source>
</evidence>
<evidence type="ECO:0000313" key="15">
    <source>
        <dbReference type="EMBL" id="RCN26503.1"/>
    </source>
</evidence>
<keyword evidence="6 14" id="KW-1133">Transmembrane helix</keyword>
<dbReference type="GO" id="GO:0015280">
    <property type="term" value="F:ligand-gated sodium channel activity"/>
    <property type="evidence" value="ECO:0007669"/>
    <property type="project" value="TreeGrafter"/>
</dbReference>
<evidence type="ECO:0000256" key="6">
    <source>
        <dbReference type="ARBA" id="ARBA00022989"/>
    </source>
</evidence>
<evidence type="ECO:0000256" key="13">
    <source>
        <dbReference type="RuleBase" id="RU000679"/>
    </source>
</evidence>
<keyword evidence="4 13" id="KW-0894">Sodium channel</keyword>
<keyword evidence="3 13" id="KW-0813">Transport</keyword>
<dbReference type="STRING" id="29170.A0A368F331"/>
<keyword evidence="7" id="KW-0915">Sodium</keyword>
<evidence type="ECO:0000256" key="3">
    <source>
        <dbReference type="ARBA" id="ARBA00022448"/>
    </source>
</evidence>
<evidence type="ECO:0000256" key="8">
    <source>
        <dbReference type="ARBA" id="ARBA00023065"/>
    </source>
</evidence>
<evidence type="ECO:0000256" key="11">
    <source>
        <dbReference type="ARBA" id="ARBA00023201"/>
    </source>
</evidence>
<evidence type="ECO:0000256" key="14">
    <source>
        <dbReference type="SAM" id="Phobius"/>
    </source>
</evidence>
<evidence type="ECO:0000256" key="1">
    <source>
        <dbReference type="ARBA" id="ARBA00004141"/>
    </source>
</evidence>
<dbReference type="GO" id="GO:0005886">
    <property type="term" value="C:plasma membrane"/>
    <property type="evidence" value="ECO:0007669"/>
    <property type="project" value="TreeGrafter"/>
</dbReference>
<comment type="similarity">
    <text evidence="2 13">Belongs to the amiloride-sensitive sodium channel (TC 1.A.6) family.</text>
</comment>
<accession>A0A368F331</accession>
<dbReference type="EMBL" id="JOJR01007072">
    <property type="protein sequence ID" value="RCN26503.1"/>
    <property type="molecule type" value="Genomic_DNA"/>
</dbReference>
<evidence type="ECO:0000256" key="5">
    <source>
        <dbReference type="ARBA" id="ARBA00022692"/>
    </source>
</evidence>
<dbReference type="Gene3D" id="1.10.287.770">
    <property type="entry name" value="YojJ-like"/>
    <property type="match status" value="1"/>
</dbReference>
<keyword evidence="5 13" id="KW-0812">Transmembrane</keyword>
<keyword evidence="8 13" id="KW-0406">Ion transport</keyword>
<feature type="transmembrane region" description="Helical" evidence="14">
    <location>
        <begin position="98"/>
        <end position="121"/>
    </location>
</feature>
<comment type="subcellular location">
    <subcellularLocation>
        <location evidence="1">Membrane</location>
        <topology evidence="1">Multi-pass membrane protein</topology>
    </subcellularLocation>
</comment>
<dbReference type="PANTHER" id="PTHR11690">
    <property type="entry name" value="AMILORIDE-SENSITIVE SODIUM CHANNEL-RELATED"/>
    <property type="match status" value="1"/>
</dbReference>
<comment type="caution">
    <text evidence="15">The sequence shown here is derived from an EMBL/GenBank/DDBJ whole genome shotgun (WGS) entry which is preliminary data.</text>
</comment>
<gene>
    <name evidence="15" type="ORF">ANCCAN_27770</name>
</gene>
<keyword evidence="9 14" id="KW-0472">Membrane</keyword>
<evidence type="ECO:0000256" key="10">
    <source>
        <dbReference type="ARBA" id="ARBA00023180"/>
    </source>
</evidence>
<name>A0A368F331_ANCCA</name>
<dbReference type="InterPro" id="IPR001873">
    <property type="entry name" value="ENaC"/>
</dbReference>
<reference evidence="15 16" key="1">
    <citation type="submission" date="2014-10" db="EMBL/GenBank/DDBJ databases">
        <title>Draft genome of the hookworm Ancylostoma caninum.</title>
        <authorList>
            <person name="Mitreva M."/>
        </authorList>
    </citation>
    <scope>NUCLEOTIDE SEQUENCE [LARGE SCALE GENOMIC DNA]</scope>
    <source>
        <strain evidence="15 16">Baltimore</strain>
    </source>
</reference>
<evidence type="ECO:0000313" key="16">
    <source>
        <dbReference type="Proteomes" id="UP000252519"/>
    </source>
</evidence>
<protein>
    <recommendedName>
        <fullName evidence="17">Amiloride-sensitive sodium channel</fullName>
    </recommendedName>
</protein>
<keyword evidence="12 13" id="KW-0407">Ion channel</keyword>
<dbReference type="Pfam" id="PF00858">
    <property type="entry name" value="ASC"/>
    <property type="match status" value="1"/>
</dbReference>
<keyword evidence="10" id="KW-0325">Glycoprotein</keyword>
<evidence type="ECO:0000256" key="2">
    <source>
        <dbReference type="ARBA" id="ARBA00007193"/>
    </source>
</evidence>
<organism evidence="15 16">
    <name type="scientific">Ancylostoma caninum</name>
    <name type="common">Dog hookworm</name>
    <dbReference type="NCBI Taxonomy" id="29170"/>
    <lineage>
        <taxon>Eukaryota</taxon>
        <taxon>Metazoa</taxon>
        <taxon>Ecdysozoa</taxon>
        <taxon>Nematoda</taxon>
        <taxon>Chromadorea</taxon>
        <taxon>Rhabditida</taxon>
        <taxon>Rhabditina</taxon>
        <taxon>Rhabditomorpha</taxon>
        <taxon>Strongyloidea</taxon>
        <taxon>Ancylostomatidae</taxon>
        <taxon>Ancylostomatinae</taxon>
        <taxon>Ancylostoma</taxon>
    </lineage>
</organism>
<dbReference type="Proteomes" id="UP000252519">
    <property type="component" value="Unassembled WGS sequence"/>
</dbReference>
<evidence type="ECO:0008006" key="17">
    <source>
        <dbReference type="Google" id="ProtNLM"/>
    </source>
</evidence>
<keyword evidence="16" id="KW-1185">Reference proteome</keyword>
<evidence type="ECO:0000256" key="12">
    <source>
        <dbReference type="ARBA" id="ARBA00023303"/>
    </source>
</evidence>
<evidence type="ECO:0000256" key="4">
    <source>
        <dbReference type="ARBA" id="ARBA00022461"/>
    </source>
</evidence>
<dbReference type="PRINTS" id="PR01078">
    <property type="entry name" value="AMINACHANNEL"/>
</dbReference>
<sequence>MCLEASENINILPPCQECKVECDRLAYHAYNSYGHGLSHGGLRWLQRQNPEWTKAHIRSNFVVLNVFFRDMAHTEYRQIQATSLTEILSDIGGNMGMFLGMSLITVTELSLFISKIGWIAFSKRRRDYLFNKKKREQVNYYV</sequence>
<keyword evidence="11 13" id="KW-0739">Sodium transport</keyword>
<dbReference type="PANTHER" id="PTHR11690:SF222">
    <property type="entry name" value="AMILORIDE-SENSITIVE SODIUM CHANNEL SUBUNIT GAMMA"/>
    <property type="match status" value="1"/>
</dbReference>